<evidence type="ECO:0000259" key="3">
    <source>
        <dbReference type="PROSITE" id="PS50089"/>
    </source>
</evidence>
<evidence type="ECO:0000256" key="1">
    <source>
        <dbReference type="PROSITE-ProRule" id="PRU00175"/>
    </source>
</evidence>
<feature type="non-terminal residue" evidence="4">
    <location>
        <position position="1"/>
    </location>
</feature>
<evidence type="ECO:0000256" key="2">
    <source>
        <dbReference type="SAM" id="MobiDB-lite"/>
    </source>
</evidence>
<feature type="compositionally biased region" description="Low complexity" evidence="2">
    <location>
        <begin position="35"/>
        <end position="63"/>
    </location>
</feature>
<dbReference type="InterPro" id="IPR013083">
    <property type="entry name" value="Znf_RING/FYVE/PHD"/>
</dbReference>
<name>A0A699ZJI6_HAELA</name>
<sequence length="211" mass="21959">AAPVHPCGRYPAQHPGAPVPPALLAELLASTRISGGAAAPRAGRAEQRPGPAALQRPQQPQPANTGIAPRARPANLVTGRPVMPDLSYSQHLLNLLAVGAEQQAEGLGSSSRLRGVFGAGPRAAALAGVEPGPVKAQTPALCEVEEQARAEAGLQRWSLAAEQCCVCLDTMGEGQTVRMLSCGHRLHSACLRQYLHGRHECVCPMCRAVSA</sequence>
<dbReference type="PROSITE" id="PS50089">
    <property type="entry name" value="ZF_RING_2"/>
    <property type="match status" value="1"/>
</dbReference>
<dbReference type="EMBL" id="BLLF01001387">
    <property type="protein sequence ID" value="GFH18974.1"/>
    <property type="molecule type" value="Genomic_DNA"/>
</dbReference>
<comment type="caution">
    <text evidence="4">The sequence shown here is derived from an EMBL/GenBank/DDBJ whole genome shotgun (WGS) entry which is preliminary data.</text>
</comment>
<evidence type="ECO:0000313" key="4">
    <source>
        <dbReference type="EMBL" id="GFH18974.1"/>
    </source>
</evidence>
<evidence type="ECO:0000313" key="5">
    <source>
        <dbReference type="Proteomes" id="UP000485058"/>
    </source>
</evidence>
<dbReference type="SUPFAM" id="SSF57850">
    <property type="entry name" value="RING/U-box"/>
    <property type="match status" value="1"/>
</dbReference>
<reference evidence="4 5" key="1">
    <citation type="submission" date="2020-02" db="EMBL/GenBank/DDBJ databases">
        <title>Draft genome sequence of Haematococcus lacustris strain NIES-144.</title>
        <authorList>
            <person name="Morimoto D."/>
            <person name="Nakagawa S."/>
            <person name="Yoshida T."/>
            <person name="Sawayama S."/>
        </authorList>
    </citation>
    <scope>NUCLEOTIDE SEQUENCE [LARGE SCALE GENOMIC DNA]</scope>
    <source>
        <strain evidence="4 5">NIES-144</strain>
    </source>
</reference>
<dbReference type="Proteomes" id="UP000485058">
    <property type="component" value="Unassembled WGS sequence"/>
</dbReference>
<keyword evidence="1" id="KW-0863">Zinc-finger</keyword>
<dbReference type="Pfam" id="PF13639">
    <property type="entry name" value="zf-RING_2"/>
    <property type="match status" value="1"/>
</dbReference>
<proteinExistence type="predicted"/>
<dbReference type="GO" id="GO:0061630">
    <property type="term" value="F:ubiquitin protein ligase activity"/>
    <property type="evidence" value="ECO:0007669"/>
    <property type="project" value="TreeGrafter"/>
</dbReference>
<dbReference type="AlphaFoldDB" id="A0A699ZJI6"/>
<organism evidence="4 5">
    <name type="scientific">Haematococcus lacustris</name>
    <name type="common">Green alga</name>
    <name type="synonym">Haematococcus pluvialis</name>
    <dbReference type="NCBI Taxonomy" id="44745"/>
    <lineage>
        <taxon>Eukaryota</taxon>
        <taxon>Viridiplantae</taxon>
        <taxon>Chlorophyta</taxon>
        <taxon>core chlorophytes</taxon>
        <taxon>Chlorophyceae</taxon>
        <taxon>CS clade</taxon>
        <taxon>Chlamydomonadales</taxon>
        <taxon>Haematococcaceae</taxon>
        <taxon>Haematococcus</taxon>
    </lineage>
</organism>
<dbReference type="SMART" id="SM00184">
    <property type="entry name" value="RING"/>
    <property type="match status" value="1"/>
</dbReference>
<dbReference type="InterPro" id="IPR001841">
    <property type="entry name" value="Znf_RING"/>
</dbReference>
<dbReference type="GO" id="GO:0006511">
    <property type="term" value="P:ubiquitin-dependent protein catabolic process"/>
    <property type="evidence" value="ECO:0007669"/>
    <property type="project" value="TreeGrafter"/>
</dbReference>
<feature type="non-terminal residue" evidence="4">
    <location>
        <position position="211"/>
    </location>
</feature>
<accession>A0A699ZJI6</accession>
<keyword evidence="1" id="KW-0479">Metal-binding</keyword>
<keyword evidence="5" id="KW-1185">Reference proteome</keyword>
<dbReference type="GO" id="GO:0008270">
    <property type="term" value="F:zinc ion binding"/>
    <property type="evidence" value="ECO:0007669"/>
    <property type="project" value="UniProtKB-KW"/>
</dbReference>
<keyword evidence="1" id="KW-0862">Zinc</keyword>
<feature type="region of interest" description="Disordered" evidence="2">
    <location>
        <begin position="35"/>
        <end position="73"/>
    </location>
</feature>
<dbReference type="InterPro" id="IPR051826">
    <property type="entry name" value="E3_ubiquitin-ligase_domain"/>
</dbReference>
<feature type="domain" description="RING-type" evidence="3">
    <location>
        <begin position="164"/>
        <end position="207"/>
    </location>
</feature>
<gene>
    <name evidence="4" type="ORF">HaLaN_15858</name>
</gene>
<dbReference type="PANTHER" id="PTHR22765:SF411">
    <property type="entry name" value="OS02G0248440 PROTEIN"/>
    <property type="match status" value="1"/>
</dbReference>
<dbReference type="PANTHER" id="PTHR22765">
    <property type="entry name" value="RING FINGER AND PROTEASE ASSOCIATED DOMAIN-CONTAINING"/>
    <property type="match status" value="1"/>
</dbReference>
<dbReference type="Gene3D" id="3.30.40.10">
    <property type="entry name" value="Zinc/RING finger domain, C3HC4 (zinc finger)"/>
    <property type="match status" value="1"/>
</dbReference>
<protein>
    <submittedName>
        <fullName evidence="4">RING-type domain-containing protein</fullName>
    </submittedName>
</protein>